<dbReference type="EMBL" id="CM051396">
    <property type="protein sequence ID" value="KAJ4723956.1"/>
    <property type="molecule type" value="Genomic_DNA"/>
</dbReference>
<comment type="caution">
    <text evidence="1">The sequence shown here is derived from an EMBL/GenBank/DDBJ whole genome shotgun (WGS) entry which is preliminary data.</text>
</comment>
<proteinExistence type="predicted"/>
<evidence type="ECO:0000313" key="1">
    <source>
        <dbReference type="EMBL" id="KAJ4723956.1"/>
    </source>
</evidence>
<gene>
    <name evidence="1" type="ORF">OWV82_007270</name>
</gene>
<accession>A0ACC1YKF8</accession>
<dbReference type="Proteomes" id="UP001164539">
    <property type="component" value="Chromosome 3"/>
</dbReference>
<organism evidence="1 2">
    <name type="scientific">Melia azedarach</name>
    <name type="common">Chinaberry tree</name>
    <dbReference type="NCBI Taxonomy" id="155640"/>
    <lineage>
        <taxon>Eukaryota</taxon>
        <taxon>Viridiplantae</taxon>
        <taxon>Streptophyta</taxon>
        <taxon>Embryophyta</taxon>
        <taxon>Tracheophyta</taxon>
        <taxon>Spermatophyta</taxon>
        <taxon>Magnoliopsida</taxon>
        <taxon>eudicotyledons</taxon>
        <taxon>Gunneridae</taxon>
        <taxon>Pentapetalae</taxon>
        <taxon>rosids</taxon>
        <taxon>malvids</taxon>
        <taxon>Sapindales</taxon>
        <taxon>Meliaceae</taxon>
        <taxon>Melia</taxon>
    </lineage>
</organism>
<sequence length="475" mass="52911">MLNFILWFLFTCVLAIAVKSFSGGAKAAGSDLPPGPSSFPVIGNLPELGDKPHISLAKLSQIYGPIMSLKLGQVTTIVISSAAMAKEILQTHDTSFYNRFIPDAVNAHQHSDFAIIWLPVSTRWRNLRKICNSHIFSTQKLDANKDVRRKKIQQLLAYVKESSRAGKAIDVAQQAFNASLNFLSNAMFSVDLADPSSDTGREFKETGRRRHMATHFGKMFEIFDCLIDQRLKLREEHGRFGDAESGDILDTLLSMSQDSSNQIDRNTIKHLFLDLFAAGTDTTSSTLEWAMAELLRKPETLSKARSEIEDTIGKGKPVEESDINRLPYLQAVVKETLRLHPAAPLLIPRKASEDVKISGFTVPEGAQILVNAWAIGRDASTRDNPYSFMPERFLGSDIDFKGRHFELIPFGGGRRICPGLPLAIRMLHPILGSLINSFDWKLEDGVTPENMDMEEKFGITLQKAKPLRIVPTVVF</sequence>
<reference evidence="1 2" key="1">
    <citation type="journal article" date="2023" name="Science">
        <title>Complex scaffold remodeling in plant triterpene biosynthesis.</title>
        <authorList>
            <person name="De La Pena R."/>
            <person name="Hodgson H."/>
            <person name="Liu J.C."/>
            <person name="Stephenson M.J."/>
            <person name="Martin A.C."/>
            <person name="Owen C."/>
            <person name="Harkess A."/>
            <person name="Leebens-Mack J."/>
            <person name="Jimenez L.E."/>
            <person name="Osbourn A."/>
            <person name="Sattely E.S."/>
        </authorList>
    </citation>
    <scope>NUCLEOTIDE SEQUENCE [LARGE SCALE GENOMIC DNA]</scope>
    <source>
        <strain evidence="2">cv. JPN11</strain>
        <tissue evidence="1">Leaf</tissue>
    </source>
</reference>
<protein>
    <submittedName>
        <fullName evidence="1">Cytochrome P450</fullName>
    </submittedName>
</protein>
<name>A0ACC1YKF8_MELAZ</name>
<keyword evidence="2" id="KW-1185">Reference proteome</keyword>
<evidence type="ECO:0000313" key="2">
    <source>
        <dbReference type="Proteomes" id="UP001164539"/>
    </source>
</evidence>